<dbReference type="Gene3D" id="3.30.505.10">
    <property type="entry name" value="SH2 domain"/>
    <property type="match status" value="1"/>
</dbReference>
<dbReference type="InterPro" id="IPR000980">
    <property type="entry name" value="SH2"/>
</dbReference>
<protein>
    <submittedName>
        <fullName evidence="5">Tyrosine-protein kinase FRK</fullName>
    </submittedName>
</protein>
<organism evidence="5 6">
    <name type="scientific">Holothuria leucospilota</name>
    <name type="common">Black long sea cucumber</name>
    <name type="synonym">Mertensiothuria leucospilota</name>
    <dbReference type="NCBI Taxonomy" id="206669"/>
    <lineage>
        <taxon>Eukaryota</taxon>
        <taxon>Metazoa</taxon>
        <taxon>Echinodermata</taxon>
        <taxon>Eleutherozoa</taxon>
        <taxon>Echinozoa</taxon>
        <taxon>Holothuroidea</taxon>
        <taxon>Aspidochirotacea</taxon>
        <taxon>Aspidochirotida</taxon>
        <taxon>Holothuriidae</taxon>
        <taxon>Holothuria</taxon>
    </lineage>
</organism>
<dbReference type="Proteomes" id="UP001152320">
    <property type="component" value="Chromosome 18"/>
</dbReference>
<dbReference type="CDD" id="cd00173">
    <property type="entry name" value="SH2"/>
    <property type="match status" value="1"/>
</dbReference>
<dbReference type="PANTHER" id="PTHR19969">
    <property type="entry name" value="SH2-SH3 ADAPTOR PROTEIN-RELATED"/>
    <property type="match status" value="1"/>
</dbReference>
<evidence type="ECO:0000256" key="1">
    <source>
        <dbReference type="ARBA" id="ARBA00022999"/>
    </source>
</evidence>
<dbReference type="PROSITE" id="PS50017">
    <property type="entry name" value="DEATH_DOMAIN"/>
    <property type="match status" value="1"/>
</dbReference>
<evidence type="ECO:0000256" key="2">
    <source>
        <dbReference type="PROSITE-ProRule" id="PRU00191"/>
    </source>
</evidence>
<dbReference type="Pfam" id="PF00531">
    <property type="entry name" value="Death"/>
    <property type="match status" value="1"/>
</dbReference>
<dbReference type="Pfam" id="PF00017">
    <property type="entry name" value="SH2"/>
    <property type="match status" value="1"/>
</dbReference>
<dbReference type="GO" id="GO:0016301">
    <property type="term" value="F:kinase activity"/>
    <property type="evidence" value="ECO:0007669"/>
    <property type="project" value="UniProtKB-KW"/>
</dbReference>
<dbReference type="Gene3D" id="1.10.533.10">
    <property type="entry name" value="Death Domain, Fas"/>
    <property type="match status" value="1"/>
</dbReference>
<dbReference type="SMART" id="SM00252">
    <property type="entry name" value="SH2"/>
    <property type="match status" value="1"/>
</dbReference>
<keyword evidence="5" id="KW-0418">Kinase</keyword>
<gene>
    <name evidence="5" type="ORF">HOLleu_35444</name>
</gene>
<dbReference type="OrthoDB" id="8947098at2759"/>
<evidence type="ECO:0000313" key="5">
    <source>
        <dbReference type="EMBL" id="KAJ8025278.1"/>
    </source>
</evidence>
<dbReference type="PRINTS" id="PR00401">
    <property type="entry name" value="SH2DOMAIN"/>
</dbReference>
<dbReference type="EMBL" id="JAIZAY010000018">
    <property type="protein sequence ID" value="KAJ8025278.1"/>
    <property type="molecule type" value="Genomic_DNA"/>
</dbReference>
<dbReference type="GO" id="GO:0035591">
    <property type="term" value="F:signaling adaptor activity"/>
    <property type="evidence" value="ECO:0007669"/>
    <property type="project" value="TreeGrafter"/>
</dbReference>
<keyword evidence="1 2" id="KW-0727">SH2 domain</keyword>
<comment type="caution">
    <text evidence="5">The sequence shown here is derived from an EMBL/GenBank/DDBJ whole genome shotgun (WGS) entry which is preliminary data.</text>
</comment>
<proteinExistence type="predicted"/>
<dbReference type="SUPFAM" id="SSF55550">
    <property type="entry name" value="SH2 domain"/>
    <property type="match status" value="1"/>
</dbReference>
<keyword evidence="6" id="KW-1185">Reference proteome</keyword>
<dbReference type="AlphaFoldDB" id="A0A9Q1BGW0"/>
<evidence type="ECO:0000259" key="4">
    <source>
        <dbReference type="PROSITE" id="PS50017"/>
    </source>
</evidence>
<name>A0A9Q1BGW0_HOLLE</name>
<dbReference type="InterPro" id="IPR036860">
    <property type="entry name" value="SH2_dom_sf"/>
</dbReference>
<reference evidence="5" key="1">
    <citation type="submission" date="2021-10" db="EMBL/GenBank/DDBJ databases">
        <title>Tropical sea cucumber genome reveals ecological adaptation and Cuvierian tubules defense mechanism.</title>
        <authorList>
            <person name="Chen T."/>
        </authorList>
    </citation>
    <scope>NUCLEOTIDE SEQUENCE</scope>
    <source>
        <strain evidence="5">Nanhai2018</strain>
        <tissue evidence="5">Muscle</tissue>
    </source>
</reference>
<keyword evidence="5" id="KW-0808">Transferase</keyword>
<feature type="domain" description="Death" evidence="4">
    <location>
        <begin position="25"/>
        <end position="98"/>
    </location>
</feature>
<dbReference type="GO" id="GO:0048013">
    <property type="term" value="P:ephrin receptor signaling pathway"/>
    <property type="evidence" value="ECO:0007669"/>
    <property type="project" value="TreeGrafter"/>
</dbReference>
<accession>A0A9Q1BGW0</accession>
<dbReference type="CDD" id="cd01670">
    <property type="entry name" value="Death"/>
    <property type="match status" value="1"/>
</dbReference>
<dbReference type="GO" id="GO:0030971">
    <property type="term" value="F:receptor tyrosine kinase binding"/>
    <property type="evidence" value="ECO:0007669"/>
    <property type="project" value="TreeGrafter"/>
</dbReference>
<dbReference type="SUPFAM" id="SSF47986">
    <property type="entry name" value="DEATH domain"/>
    <property type="match status" value="1"/>
</dbReference>
<evidence type="ECO:0000313" key="6">
    <source>
        <dbReference type="Proteomes" id="UP001152320"/>
    </source>
</evidence>
<evidence type="ECO:0000259" key="3">
    <source>
        <dbReference type="PROSITE" id="PS50001"/>
    </source>
</evidence>
<sequence>MATAEETSILDQPETDGEGSIRVVSDAALSKLAPRLGKDWRAFLRGELWINQMNIEEIESEPNLPVAERIYRLLRLWKTTSGEAPTVSCLLRHLKSFGYSIDTWEVLTKGQHLTLSTHADESDFEHTTKLPEPQYHNAQGGANKDVVEFCHVVETTEDLNLLGFRETLNYPKETKLDVLDVTRTNVFVARDIEGNIVHMPREKCRLIQFHTPILWENCWFHEEVTRSQLKRLFSPYEKGTFMIRESSENGFFALSVKDTSDVKSFRIKCTETGYILSDKRHFYSLTDLINCYKGTWIFTTEEGRLFLRDCIPKGRTTKVQPANETTESQIID</sequence>
<dbReference type="PROSITE" id="PS50001">
    <property type="entry name" value="SH2"/>
    <property type="match status" value="1"/>
</dbReference>
<feature type="domain" description="SH2" evidence="3">
    <location>
        <begin position="219"/>
        <end position="293"/>
    </location>
</feature>
<dbReference type="InterPro" id="IPR011029">
    <property type="entry name" value="DEATH-like_dom_sf"/>
</dbReference>
<dbReference type="GO" id="GO:0016477">
    <property type="term" value="P:cell migration"/>
    <property type="evidence" value="ECO:0007669"/>
    <property type="project" value="TreeGrafter"/>
</dbReference>
<dbReference type="GO" id="GO:0005737">
    <property type="term" value="C:cytoplasm"/>
    <property type="evidence" value="ECO:0007669"/>
    <property type="project" value="TreeGrafter"/>
</dbReference>
<dbReference type="InterPro" id="IPR051184">
    <property type="entry name" value="Tyrosine-phos_adapter"/>
</dbReference>
<dbReference type="PANTHER" id="PTHR19969:SF14">
    <property type="entry name" value="DREADLOCKS, ISOFORM B"/>
    <property type="match status" value="1"/>
</dbReference>
<dbReference type="InterPro" id="IPR000488">
    <property type="entry name" value="Death_dom"/>
</dbReference>